<dbReference type="AlphaFoldDB" id="A0A2V3IZG9"/>
<evidence type="ECO:0000313" key="2">
    <source>
        <dbReference type="Proteomes" id="UP000247409"/>
    </source>
</evidence>
<gene>
    <name evidence="1" type="ORF">BWQ96_02700</name>
</gene>
<accession>A0A2V3IZG9</accession>
<keyword evidence="2" id="KW-1185">Reference proteome</keyword>
<sequence length="62" mass="6881">MDPKWKAQGTKPLSAEEAVRLLGEFLKDPNTGKAVQRDIRKDISGLHKAMEKLCASNKNNDS</sequence>
<dbReference type="Proteomes" id="UP000247409">
    <property type="component" value="Unassembled WGS sequence"/>
</dbReference>
<organism evidence="1 2">
    <name type="scientific">Gracilariopsis chorda</name>
    <dbReference type="NCBI Taxonomy" id="448386"/>
    <lineage>
        <taxon>Eukaryota</taxon>
        <taxon>Rhodophyta</taxon>
        <taxon>Florideophyceae</taxon>
        <taxon>Rhodymeniophycidae</taxon>
        <taxon>Gracilariales</taxon>
        <taxon>Gracilariaceae</taxon>
        <taxon>Gracilariopsis</taxon>
    </lineage>
</organism>
<evidence type="ECO:0000313" key="1">
    <source>
        <dbReference type="EMBL" id="PXF47556.1"/>
    </source>
</evidence>
<name>A0A2V3IZG9_9FLOR</name>
<reference evidence="1 2" key="1">
    <citation type="journal article" date="2018" name="Mol. Biol. Evol.">
        <title>Analysis of the draft genome of the red seaweed Gracilariopsis chorda provides insights into genome size evolution in Rhodophyta.</title>
        <authorList>
            <person name="Lee J."/>
            <person name="Yang E.C."/>
            <person name="Graf L."/>
            <person name="Yang J.H."/>
            <person name="Qiu H."/>
            <person name="Zel Zion U."/>
            <person name="Chan C.X."/>
            <person name="Stephens T.G."/>
            <person name="Weber A.P.M."/>
            <person name="Boo G.H."/>
            <person name="Boo S.M."/>
            <person name="Kim K.M."/>
            <person name="Shin Y."/>
            <person name="Jung M."/>
            <person name="Lee S.J."/>
            <person name="Yim H.S."/>
            <person name="Lee J.H."/>
            <person name="Bhattacharya D."/>
            <person name="Yoon H.S."/>
        </authorList>
    </citation>
    <scope>NUCLEOTIDE SEQUENCE [LARGE SCALE GENOMIC DNA]</scope>
    <source>
        <strain evidence="1 2">SKKU-2015</strain>
        <tissue evidence="1">Whole body</tissue>
    </source>
</reference>
<comment type="caution">
    <text evidence="1">The sequence shown here is derived from an EMBL/GenBank/DDBJ whole genome shotgun (WGS) entry which is preliminary data.</text>
</comment>
<protein>
    <submittedName>
        <fullName evidence="1">Uncharacterized protein</fullName>
    </submittedName>
</protein>
<dbReference type="EMBL" id="NBIV01000023">
    <property type="protein sequence ID" value="PXF47556.1"/>
    <property type="molecule type" value="Genomic_DNA"/>
</dbReference>
<proteinExistence type="predicted"/>